<organism evidence="3 4">
    <name type="scientific">Marinobacter persicus</name>
    <dbReference type="NCBI Taxonomy" id="930118"/>
    <lineage>
        <taxon>Bacteria</taxon>
        <taxon>Pseudomonadati</taxon>
        <taxon>Pseudomonadota</taxon>
        <taxon>Gammaproteobacteria</taxon>
        <taxon>Pseudomonadales</taxon>
        <taxon>Marinobacteraceae</taxon>
        <taxon>Marinobacter</taxon>
    </lineage>
</organism>
<reference evidence="2 5" key="1">
    <citation type="submission" date="2018-02" db="EMBL/GenBank/DDBJ databases">
        <title>Deep subsurface shale carbon reservoir microbial communities from Ohio and West Virginia, USA.</title>
        <authorList>
            <person name="Wrighton K."/>
        </authorList>
    </citation>
    <scope>NUCLEOTIDE SEQUENCE [LARGE SCALE GENOMIC DNA]</scope>
    <source>
        <strain evidence="2 5">UTICA-S1B6</strain>
    </source>
</reference>
<keyword evidence="1" id="KW-0812">Transmembrane</keyword>
<dbReference type="EMBL" id="PTIT01000007">
    <property type="protein sequence ID" value="PPK52092.1"/>
    <property type="molecule type" value="Genomic_DNA"/>
</dbReference>
<protein>
    <submittedName>
        <fullName evidence="3">Uncharacterized protein DUF3261</fullName>
    </submittedName>
</protein>
<sequence length="224" mass="24873">MSARAVAAWVPWPSFAVPDTARRVVWRWALVAVLATLAGCQMLGVRPSPPVPPLLEPGSGGLNVQLNQRMTLSMDGRKHHMVMVVSFSPTQTRMTGFTLTGQRLLDIVQEGGRITSWQSELVDRDVPARWLLSQMQLAYWPEEALQQAYHGPWSLRQEARERALYLEDELVVMVSYAADFGGPEAGSQLTIKHHRMALVMAIETLKVKELAARSGPDNMSEAGQ</sequence>
<proteinExistence type="predicted"/>
<gene>
    <name evidence="3" type="ORF">B0H24_1007131</name>
    <name evidence="2" type="ORF">BY455_10716</name>
</gene>
<dbReference type="EMBL" id="PTIU01000007">
    <property type="protein sequence ID" value="PPK55220.1"/>
    <property type="molecule type" value="Genomic_DNA"/>
</dbReference>
<keyword evidence="1" id="KW-1133">Transmembrane helix</keyword>
<reference evidence="3 4" key="2">
    <citation type="submission" date="2018-02" db="EMBL/GenBank/DDBJ databases">
        <title>Subsurface microbial communities from deep shales in Ohio and West Virginia, USA.</title>
        <authorList>
            <person name="Wrighton K."/>
        </authorList>
    </citation>
    <scope>NUCLEOTIDE SEQUENCE [LARGE SCALE GENOMIC DNA]</scope>
    <source>
        <strain evidence="3 4">UTICA-S1B9</strain>
    </source>
</reference>
<comment type="caution">
    <text evidence="3">The sequence shown here is derived from an EMBL/GenBank/DDBJ whole genome shotgun (WGS) entry which is preliminary data.</text>
</comment>
<dbReference type="InterPro" id="IPR021675">
    <property type="entry name" value="DUF3261"/>
</dbReference>
<name>A0A2S6G827_9GAMM</name>
<evidence type="ECO:0000313" key="2">
    <source>
        <dbReference type="EMBL" id="PPK52092.1"/>
    </source>
</evidence>
<evidence type="ECO:0000313" key="3">
    <source>
        <dbReference type="EMBL" id="PPK55220.1"/>
    </source>
</evidence>
<accession>A0A2S6G827</accession>
<keyword evidence="1" id="KW-0472">Membrane</keyword>
<dbReference type="Pfam" id="PF11659">
    <property type="entry name" value="DUF3261"/>
    <property type="match status" value="1"/>
</dbReference>
<dbReference type="Proteomes" id="UP000239648">
    <property type="component" value="Unassembled WGS sequence"/>
</dbReference>
<evidence type="ECO:0000256" key="1">
    <source>
        <dbReference type="SAM" id="Phobius"/>
    </source>
</evidence>
<dbReference type="Proteomes" id="UP000239446">
    <property type="component" value="Unassembled WGS sequence"/>
</dbReference>
<dbReference type="AlphaFoldDB" id="A0A2S6G827"/>
<keyword evidence="5" id="KW-1185">Reference proteome</keyword>
<evidence type="ECO:0000313" key="4">
    <source>
        <dbReference type="Proteomes" id="UP000239446"/>
    </source>
</evidence>
<feature type="transmembrane region" description="Helical" evidence="1">
    <location>
        <begin position="26"/>
        <end position="45"/>
    </location>
</feature>
<evidence type="ECO:0000313" key="5">
    <source>
        <dbReference type="Proteomes" id="UP000239648"/>
    </source>
</evidence>